<protein>
    <submittedName>
        <fullName evidence="1">Uncharacterized protein</fullName>
    </submittedName>
</protein>
<evidence type="ECO:0000313" key="2">
    <source>
        <dbReference type="Proteomes" id="UP000836841"/>
    </source>
</evidence>
<sequence length="68" mass="7573">MPVTRVKKEVPNKCSKCLQPGHNRTSCMKQSLFSNLTDHGNAEHTPVVQNVANCLVLGSWLLPMRLIT</sequence>
<dbReference type="AlphaFoldDB" id="A0AAU9RPA9"/>
<dbReference type="Proteomes" id="UP000836841">
    <property type="component" value="Chromosome 2"/>
</dbReference>
<name>A0AAU9RPA9_THLAR</name>
<dbReference type="EMBL" id="OU466858">
    <property type="protein sequence ID" value="CAH2046715.1"/>
    <property type="molecule type" value="Genomic_DNA"/>
</dbReference>
<keyword evidence="2" id="KW-1185">Reference proteome</keyword>
<reference evidence="1 2" key="1">
    <citation type="submission" date="2022-03" db="EMBL/GenBank/DDBJ databases">
        <authorList>
            <person name="Nunn A."/>
            <person name="Chopra R."/>
            <person name="Nunn A."/>
            <person name="Contreras Garrido A."/>
        </authorList>
    </citation>
    <scope>NUCLEOTIDE SEQUENCE [LARGE SCALE GENOMIC DNA]</scope>
</reference>
<accession>A0AAU9RPA9</accession>
<organism evidence="1 2">
    <name type="scientific">Thlaspi arvense</name>
    <name type="common">Field penny-cress</name>
    <dbReference type="NCBI Taxonomy" id="13288"/>
    <lineage>
        <taxon>Eukaryota</taxon>
        <taxon>Viridiplantae</taxon>
        <taxon>Streptophyta</taxon>
        <taxon>Embryophyta</taxon>
        <taxon>Tracheophyta</taxon>
        <taxon>Spermatophyta</taxon>
        <taxon>Magnoliopsida</taxon>
        <taxon>eudicotyledons</taxon>
        <taxon>Gunneridae</taxon>
        <taxon>Pentapetalae</taxon>
        <taxon>rosids</taxon>
        <taxon>malvids</taxon>
        <taxon>Brassicales</taxon>
        <taxon>Brassicaceae</taxon>
        <taxon>Thlaspideae</taxon>
        <taxon>Thlaspi</taxon>
    </lineage>
</organism>
<gene>
    <name evidence="1" type="ORF">TAV2_LOCUS7876</name>
</gene>
<proteinExistence type="predicted"/>
<evidence type="ECO:0000313" key="1">
    <source>
        <dbReference type="EMBL" id="CAH2046715.1"/>
    </source>
</evidence>